<name>A0A840KDA9_9FLAO</name>
<dbReference type="EMBL" id="JACHLE010000004">
    <property type="protein sequence ID" value="MBB4807499.1"/>
    <property type="molecule type" value="Genomic_DNA"/>
</dbReference>
<organism evidence="2 3">
    <name type="scientific">Chryseobacterium defluvii</name>
    <dbReference type="NCBI Taxonomy" id="160396"/>
    <lineage>
        <taxon>Bacteria</taxon>
        <taxon>Pseudomonadati</taxon>
        <taxon>Bacteroidota</taxon>
        <taxon>Flavobacteriia</taxon>
        <taxon>Flavobacteriales</taxon>
        <taxon>Weeksellaceae</taxon>
        <taxon>Chryseobacterium group</taxon>
        <taxon>Chryseobacterium</taxon>
    </lineage>
</organism>
<dbReference type="Proteomes" id="UP000592180">
    <property type="component" value="Unassembled WGS sequence"/>
</dbReference>
<accession>A0A840KDA9</accession>
<reference evidence="2 3" key="1">
    <citation type="submission" date="2020-08" db="EMBL/GenBank/DDBJ databases">
        <title>Functional genomics of gut bacteria from endangered species of beetles.</title>
        <authorList>
            <person name="Carlos-Shanley C."/>
        </authorList>
    </citation>
    <scope>NUCLEOTIDE SEQUENCE [LARGE SCALE GENOMIC DNA]</scope>
    <source>
        <strain evidence="2 3">S00151</strain>
    </source>
</reference>
<feature type="signal peptide" evidence="1">
    <location>
        <begin position="1"/>
        <end position="19"/>
    </location>
</feature>
<comment type="caution">
    <text evidence="2">The sequence shown here is derived from an EMBL/GenBank/DDBJ whole genome shotgun (WGS) entry which is preliminary data.</text>
</comment>
<dbReference type="AlphaFoldDB" id="A0A840KDA9"/>
<sequence length="115" mass="13252">MKNSKLFLLFILFSTLSFAQKKDETRVTITTDKGEKTERTVKKEKTPHFIQFGIMSRNHESFKNKYGVDVVYENCVISPFLSKKAENNNKAVAGYLTEKHGDMWKKDLGIIPYGL</sequence>
<keyword evidence="3" id="KW-1185">Reference proteome</keyword>
<evidence type="ECO:0000313" key="2">
    <source>
        <dbReference type="EMBL" id="MBB4807499.1"/>
    </source>
</evidence>
<dbReference type="RefSeq" id="WP_184190461.1">
    <property type="nucleotide sequence ID" value="NZ_JACHLE010000004.1"/>
</dbReference>
<evidence type="ECO:0000256" key="1">
    <source>
        <dbReference type="SAM" id="SignalP"/>
    </source>
</evidence>
<evidence type="ECO:0000313" key="3">
    <source>
        <dbReference type="Proteomes" id="UP000592180"/>
    </source>
</evidence>
<protein>
    <submittedName>
        <fullName evidence="2">Uncharacterized protein</fullName>
    </submittedName>
</protein>
<gene>
    <name evidence="2" type="ORF">HNP38_002805</name>
</gene>
<feature type="chain" id="PRO_5032896698" evidence="1">
    <location>
        <begin position="20"/>
        <end position="115"/>
    </location>
</feature>
<keyword evidence="1" id="KW-0732">Signal</keyword>
<proteinExistence type="predicted"/>